<feature type="domain" description="C2H2-type" evidence="7">
    <location>
        <begin position="311"/>
        <end position="340"/>
    </location>
</feature>
<dbReference type="PROSITE" id="PS00028">
    <property type="entry name" value="ZINC_FINGER_C2H2_1"/>
    <property type="match status" value="2"/>
</dbReference>
<keyword evidence="3" id="KW-0862">Zinc</keyword>
<dbReference type="GO" id="GO:0008270">
    <property type="term" value="F:zinc ion binding"/>
    <property type="evidence" value="ECO:0007669"/>
    <property type="project" value="UniProtKB-KW"/>
</dbReference>
<evidence type="ECO:0000256" key="4">
    <source>
        <dbReference type="PROSITE-ProRule" id="PRU00042"/>
    </source>
</evidence>
<sequence>MGQSYSTNNAHSADRPNEESHRIADYYDLLQVDQDASTEEVKKAYRKKALELHPDRNYGNAESATKRFAEIQSAYEVLSDPQERSWYNAHRDVMLGSYGGPGTPDISSNARTTTANDIYKLFPRFSPGMEFSDSPDGFYGGLSEIFSRLAMEEQIACRGTNTESIDYPPFGSRDDNFEAVVRPFYASWTGFSTRKTFAWKDVHRYSDAPDRRVRRLMEKENKRLRDEGIREFNDAVRSLVTFVRKRDPRYKSSAQSESQRQEALRQSVASQAARSRAANQAKLRDYTTQDWAKSEDFEDELFSSEGEMQHFECVVCRKVFKSVEQVVAHERSKKHVKAVKQLQKEMRNENRKLGLAGDSFKYEAEAATTFALNEDPIPTEKAKVRNPDGNFDHCTYENRISSINSPKNNYPPSDDDTDDASRDSVEGQIHPVDISINAGNATDGLTQDLSGLDLNNQPTVQKLGKAKQKRMKNPKSLETQRPEIRCATCNALFATKSQLFSHLTELDHAKPQTIPKHRKKR</sequence>
<dbReference type="Pfam" id="PF12874">
    <property type="entry name" value="zf-met"/>
    <property type="match status" value="1"/>
</dbReference>
<evidence type="ECO:0000256" key="2">
    <source>
        <dbReference type="ARBA" id="ARBA00022771"/>
    </source>
</evidence>
<dbReference type="PROSITE" id="PS50157">
    <property type="entry name" value="ZINC_FINGER_C2H2_2"/>
    <property type="match status" value="2"/>
</dbReference>
<dbReference type="SMART" id="SM00451">
    <property type="entry name" value="ZnF_U1"/>
    <property type="match status" value="1"/>
</dbReference>
<dbReference type="Gene3D" id="3.30.160.60">
    <property type="entry name" value="Classic Zinc Finger"/>
    <property type="match status" value="1"/>
</dbReference>
<evidence type="ECO:0000259" key="6">
    <source>
        <dbReference type="PROSITE" id="PS50076"/>
    </source>
</evidence>
<dbReference type="InterPro" id="IPR013087">
    <property type="entry name" value="Znf_C2H2_type"/>
</dbReference>
<dbReference type="OrthoDB" id="5894at2759"/>
<dbReference type="GO" id="GO:0003676">
    <property type="term" value="F:nucleic acid binding"/>
    <property type="evidence" value="ECO:0007669"/>
    <property type="project" value="InterPro"/>
</dbReference>
<organism evidence="8 9">
    <name type="scientific">Aspergillus heteromorphus CBS 117.55</name>
    <dbReference type="NCBI Taxonomy" id="1448321"/>
    <lineage>
        <taxon>Eukaryota</taxon>
        <taxon>Fungi</taxon>
        <taxon>Dikarya</taxon>
        <taxon>Ascomycota</taxon>
        <taxon>Pezizomycotina</taxon>
        <taxon>Eurotiomycetes</taxon>
        <taxon>Eurotiomycetidae</taxon>
        <taxon>Eurotiales</taxon>
        <taxon>Aspergillaceae</taxon>
        <taxon>Aspergillus</taxon>
        <taxon>Aspergillus subgen. Circumdati</taxon>
    </lineage>
</organism>
<dbReference type="AlphaFoldDB" id="A0A317USP8"/>
<dbReference type="PROSITE" id="PS50076">
    <property type="entry name" value="DNAJ_2"/>
    <property type="match status" value="1"/>
</dbReference>
<feature type="compositionally biased region" description="Basic and acidic residues" evidence="5">
    <location>
        <begin position="12"/>
        <end position="22"/>
    </location>
</feature>
<keyword evidence="2 4" id="KW-0863">Zinc-finger</keyword>
<dbReference type="InterPro" id="IPR022755">
    <property type="entry name" value="Znf_C2H2_jaz"/>
</dbReference>
<evidence type="ECO:0000313" key="8">
    <source>
        <dbReference type="EMBL" id="PWY65024.1"/>
    </source>
</evidence>
<dbReference type="VEuPathDB" id="FungiDB:BO70DRAFT_346658"/>
<dbReference type="InterPro" id="IPR054076">
    <property type="entry name" value="ZUO1-like_ZHD"/>
</dbReference>
<dbReference type="GO" id="GO:0005737">
    <property type="term" value="C:cytoplasm"/>
    <property type="evidence" value="ECO:0007669"/>
    <property type="project" value="TreeGrafter"/>
</dbReference>
<comment type="caution">
    <text evidence="8">The sequence shown here is derived from an EMBL/GenBank/DDBJ whole genome shotgun (WGS) entry which is preliminary data.</text>
</comment>
<dbReference type="SUPFAM" id="SSF46565">
    <property type="entry name" value="Chaperone J-domain"/>
    <property type="match status" value="1"/>
</dbReference>
<dbReference type="Pfam" id="PF12171">
    <property type="entry name" value="zf-C2H2_jaz"/>
    <property type="match status" value="1"/>
</dbReference>
<dbReference type="Pfam" id="PF00226">
    <property type="entry name" value="DnaJ"/>
    <property type="match status" value="1"/>
</dbReference>
<dbReference type="Proteomes" id="UP000247233">
    <property type="component" value="Unassembled WGS sequence"/>
</dbReference>
<dbReference type="Pfam" id="PF21884">
    <property type="entry name" value="ZUO1-like_ZHD"/>
    <property type="match status" value="1"/>
</dbReference>
<feature type="region of interest" description="Disordered" evidence="5">
    <location>
        <begin position="1"/>
        <end position="22"/>
    </location>
</feature>
<dbReference type="PROSITE" id="PS00636">
    <property type="entry name" value="DNAJ_1"/>
    <property type="match status" value="1"/>
</dbReference>
<dbReference type="EMBL" id="MSFL01000054">
    <property type="protein sequence ID" value="PWY65024.1"/>
    <property type="molecule type" value="Genomic_DNA"/>
</dbReference>
<evidence type="ECO:0000256" key="3">
    <source>
        <dbReference type="ARBA" id="ARBA00022833"/>
    </source>
</evidence>
<dbReference type="InterPro" id="IPR001623">
    <property type="entry name" value="DnaJ_domain"/>
</dbReference>
<dbReference type="GeneID" id="37063791"/>
<dbReference type="RefSeq" id="XP_025394394.1">
    <property type="nucleotide sequence ID" value="XM_025541554.1"/>
</dbReference>
<dbReference type="InterPro" id="IPR018253">
    <property type="entry name" value="DnaJ_domain_CS"/>
</dbReference>
<keyword evidence="9" id="KW-1185">Reference proteome</keyword>
<dbReference type="PANTHER" id="PTHR44029">
    <property type="entry name" value="DNAJ HOMOLOG SUBFAMILY C MEMBER 21"/>
    <property type="match status" value="1"/>
</dbReference>
<dbReference type="CDD" id="cd06257">
    <property type="entry name" value="DnaJ"/>
    <property type="match status" value="1"/>
</dbReference>
<evidence type="ECO:0000259" key="7">
    <source>
        <dbReference type="PROSITE" id="PS50157"/>
    </source>
</evidence>
<evidence type="ECO:0000313" key="9">
    <source>
        <dbReference type="Proteomes" id="UP000247233"/>
    </source>
</evidence>
<feature type="domain" description="J" evidence="6">
    <location>
        <begin position="25"/>
        <end position="91"/>
    </location>
</feature>
<feature type="compositionally biased region" description="Polar residues" evidence="5">
    <location>
        <begin position="1"/>
        <end position="11"/>
    </location>
</feature>
<gene>
    <name evidence="8" type="ORF">BO70DRAFT_346658</name>
</gene>
<accession>A0A317USP8</accession>
<feature type="compositionally biased region" description="Basic and acidic residues" evidence="5">
    <location>
        <begin position="379"/>
        <end position="396"/>
    </location>
</feature>
<dbReference type="PRINTS" id="PR00625">
    <property type="entry name" value="JDOMAIN"/>
</dbReference>
<dbReference type="SUPFAM" id="SSF57667">
    <property type="entry name" value="beta-beta-alpha zinc fingers"/>
    <property type="match status" value="1"/>
</dbReference>
<feature type="domain" description="C2H2-type" evidence="7">
    <location>
        <begin position="484"/>
        <end position="513"/>
    </location>
</feature>
<dbReference type="PANTHER" id="PTHR44029:SF1">
    <property type="entry name" value="DNAJ HOMOLOG SUBFAMILY C MEMBER 21"/>
    <property type="match status" value="1"/>
</dbReference>
<feature type="compositionally biased region" description="Polar residues" evidence="5">
    <location>
        <begin position="398"/>
        <end position="411"/>
    </location>
</feature>
<reference evidence="8 9" key="1">
    <citation type="submission" date="2016-12" db="EMBL/GenBank/DDBJ databases">
        <title>The genomes of Aspergillus section Nigri reveals drivers in fungal speciation.</title>
        <authorList>
            <consortium name="DOE Joint Genome Institute"/>
            <person name="Vesth T.C."/>
            <person name="Nybo J."/>
            <person name="Theobald S."/>
            <person name="Brandl J."/>
            <person name="Frisvad J.C."/>
            <person name="Nielsen K.F."/>
            <person name="Lyhne E.K."/>
            <person name="Kogle M.E."/>
            <person name="Kuo A."/>
            <person name="Riley R."/>
            <person name="Clum A."/>
            <person name="Nolan M."/>
            <person name="Lipzen A."/>
            <person name="Salamov A."/>
            <person name="Henrissat B."/>
            <person name="Wiebenga A."/>
            <person name="De Vries R.P."/>
            <person name="Grigoriev I.V."/>
            <person name="Mortensen U.H."/>
            <person name="Andersen M.R."/>
            <person name="Baker S.E."/>
        </authorList>
    </citation>
    <scope>NUCLEOTIDE SEQUENCE [LARGE SCALE GENOMIC DNA]</scope>
    <source>
        <strain evidence="8 9">CBS 117.55</strain>
    </source>
</reference>
<dbReference type="STRING" id="1448321.A0A317USP8"/>
<dbReference type="InterPro" id="IPR036869">
    <property type="entry name" value="J_dom_sf"/>
</dbReference>
<feature type="compositionally biased region" description="Low complexity" evidence="5">
    <location>
        <begin position="264"/>
        <end position="281"/>
    </location>
</feature>
<keyword evidence="1" id="KW-0479">Metal-binding</keyword>
<protein>
    <submittedName>
        <fullName evidence="8">DnaJ-domain-containing protein</fullName>
    </submittedName>
</protein>
<dbReference type="SMART" id="SM00355">
    <property type="entry name" value="ZnF_C2H2"/>
    <property type="match status" value="2"/>
</dbReference>
<dbReference type="SMART" id="SM00271">
    <property type="entry name" value="DnaJ"/>
    <property type="match status" value="1"/>
</dbReference>
<evidence type="ECO:0000256" key="5">
    <source>
        <dbReference type="SAM" id="MobiDB-lite"/>
    </source>
</evidence>
<feature type="region of interest" description="Disordered" evidence="5">
    <location>
        <begin position="250"/>
        <end position="281"/>
    </location>
</feature>
<proteinExistence type="predicted"/>
<evidence type="ECO:0000256" key="1">
    <source>
        <dbReference type="ARBA" id="ARBA00022723"/>
    </source>
</evidence>
<dbReference type="Gene3D" id="1.10.287.110">
    <property type="entry name" value="DnaJ domain"/>
    <property type="match status" value="1"/>
</dbReference>
<dbReference type="InterPro" id="IPR051964">
    <property type="entry name" value="Chaperone_stress_response"/>
</dbReference>
<feature type="region of interest" description="Disordered" evidence="5">
    <location>
        <begin position="379"/>
        <end position="425"/>
    </location>
</feature>
<dbReference type="InterPro" id="IPR036236">
    <property type="entry name" value="Znf_C2H2_sf"/>
</dbReference>
<dbReference type="InterPro" id="IPR003604">
    <property type="entry name" value="Matrin/U1-like-C_Znf_C2H2"/>
</dbReference>
<name>A0A317USP8_9EURO</name>